<evidence type="ECO:0000313" key="3">
    <source>
        <dbReference type="Proteomes" id="UP000526501"/>
    </source>
</evidence>
<dbReference type="RefSeq" id="WP_185661511.1">
    <property type="nucleotide sequence ID" value="NZ_CAWPOO010000013.1"/>
</dbReference>
<gene>
    <name evidence="2" type="ORF">H5P27_16420</name>
</gene>
<comment type="caution">
    <text evidence="2">The sequence shown here is derived from an EMBL/GenBank/DDBJ whole genome shotgun (WGS) entry which is preliminary data.</text>
</comment>
<reference evidence="2 3" key="1">
    <citation type="submission" date="2020-07" db="EMBL/GenBank/DDBJ databases">
        <authorList>
            <person name="Feng X."/>
        </authorList>
    </citation>
    <scope>NUCLEOTIDE SEQUENCE [LARGE SCALE GENOMIC DNA]</scope>
    <source>
        <strain evidence="2 3">JCM23202</strain>
    </source>
</reference>
<dbReference type="PANTHER" id="PTHR33525">
    <property type="match status" value="1"/>
</dbReference>
<dbReference type="AlphaFoldDB" id="A0A7X1E9P3"/>
<sequence>MIDNIYHISPLEMKAAILKIPASPEIFVKLGRMLKDKDTEMIDVIRLVEKDPSLVARVFRLCNTPFFNTGEPIDSLEVGINRIGFQELHRIVGVASVAGVFKYWNLAYRVSGDAIWHNALATGIAMEQLAGVSGENRSDAYTAGLLKSLGKLVIDNCAKGHSEPPMYDPESEEPLLEWEEEVFGSTNSQIVEKIMESWGFPELLSSGIRYHYLPERAPEENRYAHYLNLAGGIAEKIGKALPGESCYWQDQPAALEGANVSREQYASALAATSDKLKQLLKAMGE</sequence>
<dbReference type="Proteomes" id="UP000526501">
    <property type="component" value="Unassembled WGS sequence"/>
</dbReference>
<dbReference type="Pfam" id="PF08668">
    <property type="entry name" value="HDOD"/>
    <property type="match status" value="1"/>
</dbReference>
<dbReference type="InterPro" id="IPR052340">
    <property type="entry name" value="RNase_Y/CdgJ"/>
</dbReference>
<dbReference type="Gene3D" id="1.10.3210.10">
    <property type="entry name" value="Hypothetical protein af1432"/>
    <property type="match status" value="1"/>
</dbReference>
<dbReference type="PROSITE" id="PS51833">
    <property type="entry name" value="HDOD"/>
    <property type="match status" value="1"/>
</dbReference>
<dbReference type="EMBL" id="JACHVC010000013">
    <property type="protein sequence ID" value="MBC2607639.1"/>
    <property type="molecule type" value="Genomic_DNA"/>
</dbReference>
<evidence type="ECO:0000313" key="2">
    <source>
        <dbReference type="EMBL" id="MBC2607639.1"/>
    </source>
</evidence>
<evidence type="ECO:0000259" key="1">
    <source>
        <dbReference type="PROSITE" id="PS51833"/>
    </source>
</evidence>
<organism evidence="2 3">
    <name type="scientific">Pelagicoccus albus</name>
    <dbReference type="NCBI Taxonomy" id="415222"/>
    <lineage>
        <taxon>Bacteria</taxon>
        <taxon>Pseudomonadati</taxon>
        <taxon>Verrucomicrobiota</taxon>
        <taxon>Opitutia</taxon>
        <taxon>Puniceicoccales</taxon>
        <taxon>Pelagicoccaceae</taxon>
        <taxon>Pelagicoccus</taxon>
    </lineage>
</organism>
<protein>
    <submittedName>
        <fullName evidence="2">HDOD domain-containing protein</fullName>
    </submittedName>
</protein>
<feature type="domain" description="HDOD" evidence="1">
    <location>
        <begin position="20"/>
        <end position="214"/>
    </location>
</feature>
<dbReference type="InterPro" id="IPR013976">
    <property type="entry name" value="HDOD"/>
</dbReference>
<dbReference type="PANTHER" id="PTHR33525:SF3">
    <property type="entry name" value="RIBONUCLEASE Y"/>
    <property type="match status" value="1"/>
</dbReference>
<dbReference type="SUPFAM" id="SSF109604">
    <property type="entry name" value="HD-domain/PDEase-like"/>
    <property type="match status" value="1"/>
</dbReference>
<name>A0A7X1E9P3_9BACT</name>
<keyword evidence="3" id="KW-1185">Reference proteome</keyword>
<accession>A0A7X1E9P3</accession>
<proteinExistence type="predicted"/>